<dbReference type="GO" id="GO:0004177">
    <property type="term" value="F:aminopeptidase activity"/>
    <property type="evidence" value="ECO:0007669"/>
    <property type="project" value="UniProtKB-KW"/>
</dbReference>
<evidence type="ECO:0000259" key="2">
    <source>
        <dbReference type="Pfam" id="PF00326"/>
    </source>
</evidence>
<reference evidence="5" key="1">
    <citation type="submission" date="2016-11" db="EMBL/GenBank/DDBJ databases">
        <authorList>
            <person name="Varghese N."/>
            <person name="Submissions S."/>
        </authorList>
    </citation>
    <scope>NUCLEOTIDE SEQUENCE [LARGE SCALE GENOMIC DNA]</scope>
    <source>
        <strain evidence="5">DSM 26991</strain>
    </source>
</reference>
<dbReference type="GO" id="GO:0008236">
    <property type="term" value="F:serine-type peptidase activity"/>
    <property type="evidence" value="ECO:0007669"/>
    <property type="project" value="InterPro"/>
</dbReference>
<organism evidence="4 5">
    <name type="scientific">Bacteroides luti</name>
    <dbReference type="NCBI Taxonomy" id="1297750"/>
    <lineage>
        <taxon>Bacteria</taxon>
        <taxon>Pseudomonadati</taxon>
        <taxon>Bacteroidota</taxon>
        <taxon>Bacteroidia</taxon>
        <taxon>Bacteroidales</taxon>
        <taxon>Bacteroidaceae</taxon>
        <taxon>Bacteroides</taxon>
    </lineage>
</organism>
<evidence type="ECO:0000313" key="4">
    <source>
        <dbReference type="EMBL" id="SHE68550.1"/>
    </source>
</evidence>
<evidence type="ECO:0000259" key="3">
    <source>
        <dbReference type="Pfam" id="PF00930"/>
    </source>
</evidence>
<dbReference type="GO" id="GO:0006508">
    <property type="term" value="P:proteolysis"/>
    <property type="evidence" value="ECO:0007669"/>
    <property type="project" value="InterPro"/>
</dbReference>
<keyword evidence="4" id="KW-0031">Aminopeptidase</keyword>
<feature type="domain" description="Dipeptidylpeptidase IV N-terminal" evidence="3">
    <location>
        <begin position="154"/>
        <end position="451"/>
    </location>
</feature>
<protein>
    <submittedName>
        <fullName evidence="4">Dipeptidyl aminopeptidase/acylaminoacyl peptidase</fullName>
    </submittedName>
</protein>
<dbReference type="RefSeq" id="WP_073399211.1">
    <property type="nucleotide sequence ID" value="NZ_FQTV01000002.1"/>
</dbReference>
<keyword evidence="1" id="KW-0732">Signal</keyword>
<dbReference type="Proteomes" id="UP000184509">
    <property type="component" value="Unassembled WGS sequence"/>
</dbReference>
<dbReference type="Pfam" id="PF00326">
    <property type="entry name" value="Peptidase_S9"/>
    <property type="match status" value="1"/>
</dbReference>
<dbReference type="OrthoDB" id="9812921at2"/>
<evidence type="ECO:0000313" key="5">
    <source>
        <dbReference type="Proteomes" id="UP000184509"/>
    </source>
</evidence>
<dbReference type="AlphaFoldDB" id="A0A1M4VI34"/>
<keyword evidence="5" id="KW-1185">Reference proteome</keyword>
<dbReference type="Gene3D" id="3.40.50.1820">
    <property type="entry name" value="alpha/beta hydrolase"/>
    <property type="match status" value="1"/>
</dbReference>
<sequence length="746" mass="85580">MKRIYLLAIGALLSGNALYAQGTLNDYQRAFSLSSNFKDKVFYSDVNPQWIGNTNQFWYVRNTPQGKVYVVTDAVKKTRKELFDHQKLAKLLASSAGQTIDATKLPLQELQVNPTLDTLRFMYNNYKWMYLSKKSNLVNEGRVVKPEYKYWNEWDDERVGDPVVSPDGKLIAFIKNQNVYIKDNLFGKEKALSFDGSPGEYYSAYIHWSPDSKKVAVMKFRPAEKRYIYFVESSPAGQIQPRLHKREYAKPGDALPIKCPCIFDVATGEAKIPSMELFNSQFELRGPEWSSDSKSVLFEYNQRGHQVFRVLELSAETGKVRTVINETSKTFVNYNRYFRRDLANGNEIIWMSERDNWNHLYLYDRKTGEVKNQITKGEWYVRDVVQVDEANRVIYFSANGMVANEDPYLVRYYRINFDGSGLTCLTPEEGMHQAWFSKDMKYMVDVYSMVNKAPIALLRNATNGKEIMPLEKADITELLKAGWIAPEPFCAKGRDGKTDIWGVIIRPTNFDPNKKYPVLEYIYAGPGSQYTPKSFFPLLRYHSTIAELGFIVIQMDGMGTSFRSKAFEEIIYKNLKDAGFPDRIAWTKAAAKKYPYMDIDRLGIFGGSAGGQEAMMATLFYPEHYKAAYAGCGCHDNRMDKIWWNEQWMGYPIGKEYAECSNVENAHLLKTPLMLVVGEMDDNVDPASTMQVVNALEKANKEFELVVIPGSNHTLGGDYGDHKRYDFFVKHLMGVNPPAWDAIKYK</sequence>
<dbReference type="PANTHER" id="PTHR11731">
    <property type="entry name" value="PROTEASE FAMILY S9B,C DIPEPTIDYL-PEPTIDASE IV-RELATED"/>
    <property type="match status" value="1"/>
</dbReference>
<accession>A0A1M4VI34</accession>
<keyword evidence="4" id="KW-0378">Hydrolase</keyword>
<dbReference type="PANTHER" id="PTHR11731:SF118">
    <property type="entry name" value="BLR1971 PROTEIN"/>
    <property type="match status" value="1"/>
</dbReference>
<dbReference type="SUPFAM" id="SSF53474">
    <property type="entry name" value="alpha/beta-Hydrolases"/>
    <property type="match status" value="1"/>
</dbReference>
<feature type="signal peptide" evidence="1">
    <location>
        <begin position="1"/>
        <end position="20"/>
    </location>
</feature>
<dbReference type="STRING" id="1297750.SAMN05444405_102297"/>
<gene>
    <name evidence="4" type="ORF">SAMN05444405_102297</name>
</gene>
<dbReference type="InterPro" id="IPR050278">
    <property type="entry name" value="Serine_Prot_S9B/DPPIV"/>
</dbReference>
<feature type="chain" id="PRO_5009907903" evidence="1">
    <location>
        <begin position="21"/>
        <end position="746"/>
    </location>
</feature>
<evidence type="ECO:0000256" key="1">
    <source>
        <dbReference type="SAM" id="SignalP"/>
    </source>
</evidence>
<dbReference type="InterPro" id="IPR002469">
    <property type="entry name" value="Peptidase_S9B_N"/>
</dbReference>
<dbReference type="Gene3D" id="2.140.10.30">
    <property type="entry name" value="Dipeptidylpeptidase IV, N-terminal domain"/>
    <property type="match status" value="1"/>
</dbReference>
<dbReference type="EMBL" id="FQTV01000002">
    <property type="protein sequence ID" value="SHE68550.1"/>
    <property type="molecule type" value="Genomic_DNA"/>
</dbReference>
<keyword evidence="4" id="KW-0645">Protease</keyword>
<name>A0A1M4VI34_9BACE</name>
<dbReference type="InterPro" id="IPR029058">
    <property type="entry name" value="AB_hydrolase_fold"/>
</dbReference>
<dbReference type="InterPro" id="IPR001375">
    <property type="entry name" value="Peptidase_S9_cat"/>
</dbReference>
<feature type="domain" description="Peptidase S9 prolyl oligopeptidase catalytic" evidence="2">
    <location>
        <begin position="544"/>
        <end position="732"/>
    </location>
</feature>
<proteinExistence type="predicted"/>
<dbReference type="Pfam" id="PF00930">
    <property type="entry name" value="DPPIV_N"/>
    <property type="match status" value="1"/>
</dbReference>
<dbReference type="SUPFAM" id="SSF82171">
    <property type="entry name" value="DPP6 N-terminal domain-like"/>
    <property type="match status" value="1"/>
</dbReference>